<feature type="coiled-coil region" evidence="2">
    <location>
        <begin position="44"/>
        <end position="71"/>
    </location>
</feature>
<dbReference type="InterPro" id="IPR027417">
    <property type="entry name" value="P-loop_NTPase"/>
</dbReference>
<evidence type="ECO:0000256" key="2">
    <source>
        <dbReference type="SAM" id="Coils"/>
    </source>
</evidence>
<evidence type="ECO:0000313" key="5">
    <source>
        <dbReference type="Proteomes" id="UP000663846"/>
    </source>
</evidence>
<dbReference type="EMBL" id="CAJMWS010000790">
    <property type="protein sequence ID" value="CAE6463426.1"/>
    <property type="molecule type" value="Genomic_DNA"/>
</dbReference>
<keyword evidence="2" id="KW-0175">Coiled coil</keyword>
<dbReference type="Gene3D" id="3.40.50.300">
    <property type="entry name" value="P-loop containing nucleotide triphosphate hydrolases"/>
    <property type="match status" value="1"/>
</dbReference>
<proteinExistence type="predicted"/>
<reference evidence="4" key="1">
    <citation type="submission" date="2021-01" db="EMBL/GenBank/DDBJ databases">
        <authorList>
            <person name="Kaushik A."/>
        </authorList>
    </citation>
    <scope>NUCLEOTIDE SEQUENCE</scope>
    <source>
        <strain evidence="4">AG1-1C</strain>
    </source>
</reference>
<evidence type="ECO:0000313" key="4">
    <source>
        <dbReference type="EMBL" id="CAE6463426.1"/>
    </source>
</evidence>
<evidence type="ECO:0000256" key="1">
    <source>
        <dbReference type="ARBA" id="ARBA00022737"/>
    </source>
</evidence>
<accession>A0A8H3BR79</accession>
<evidence type="ECO:0000259" key="3">
    <source>
        <dbReference type="Pfam" id="PF24883"/>
    </source>
</evidence>
<protein>
    <recommendedName>
        <fullName evidence="3">Nephrocystin 3-like N-terminal domain-containing protein</fullName>
    </recommendedName>
</protein>
<sequence>MEVYSHGTPSDSTQAAARSVSNSMESSADVFGPLWSLVHGLRASIEIMQEISEEKRSLDNLRDRLEEILGDLAPYLAGSNVMMASACLYLTREVEVLNASMNSSAQADEQMIESRLTRILPSMSVIYNSAESGDVRRVGCTLGTRKAQIQLLLEWANTPDAGRTFWMTGMAGTGKTTIAYTICNELDKSCRLGASFFCTRMIPECCYVKYIIPSIAHQLSRFSLPFRYALAKILESDPDAHT</sequence>
<keyword evidence="1" id="KW-0677">Repeat</keyword>
<gene>
    <name evidence="4" type="ORF">RDB_LOCUS163283</name>
</gene>
<dbReference type="Pfam" id="PF24883">
    <property type="entry name" value="NPHP3_N"/>
    <property type="match status" value="1"/>
</dbReference>
<feature type="domain" description="Nephrocystin 3-like N-terminal" evidence="3">
    <location>
        <begin position="153"/>
        <end position="237"/>
    </location>
</feature>
<dbReference type="SUPFAM" id="SSF52540">
    <property type="entry name" value="P-loop containing nucleoside triphosphate hydrolases"/>
    <property type="match status" value="1"/>
</dbReference>
<dbReference type="AlphaFoldDB" id="A0A8H3BR79"/>
<dbReference type="Proteomes" id="UP000663846">
    <property type="component" value="Unassembled WGS sequence"/>
</dbReference>
<dbReference type="InterPro" id="IPR056884">
    <property type="entry name" value="NPHP3-like_N"/>
</dbReference>
<name>A0A8H3BR79_9AGAM</name>
<organism evidence="4 5">
    <name type="scientific">Rhizoctonia solani</name>
    <dbReference type="NCBI Taxonomy" id="456999"/>
    <lineage>
        <taxon>Eukaryota</taxon>
        <taxon>Fungi</taxon>
        <taxon>Dikarya</taxon>
        <taxon>Basidiomycota</taxon>
        <taxon>Agaricomycotina</taxon>
        <taxon>Agaricomycetes</taxon>
        <taxon>Cantharellales</taxon>
        <taxon>Ceratobasidiaceae</taxon>
        <taxon>Rhizoctonia</taxon>
    </lineage>
</organism>
<comment type="caution">
    <text evidence="4">The sequence shown here is derived from an EMBL/GenBank/DDBJ whole genome shotgun (WGS) entry which is preliminary data.</text>
</comment>